<sequence length="148" mass="15625">MVMDVVVSPQNGSAPRENTIRPSVCTAVRSVDPRASTGSASTKEERNGPSVSSDDLRQPAACSGPHSRPQRNGSSLVLAAASSSRLLARERRRSTSRATNVDEERNVGRAASGYAAGARRRNVARVATSRIISAGRCPPTQRTAARSI</sequence>
<evidence type="ECO:0000313" key="2">
    <source>
        <dbReference type="EMBL" id="KAK1133425.1"/>
    </source>
</evidence>
<accession>A0AA40G956</accession>
<protein>
    <submittedName>
        <fullName evidence="2">Uncharacterized protein</fullName>
    </submittedName>
</protein>
<dbReference type="EMBL" id="JAHYIQ010000003">
    <property type="protein sequence ID" value="KAK1133425.1"/>
    <property type="molecule type" value="Genomic_DNA"/>
</dbReference>
<feature type="compositionally biased region" description="Low complexity" evidence="1">
    <location>
        <begin position="108"/>
        <end position="117"/>
    </location>
</feature>
<dbReference type="AlphaFoldDB" id="A0AA40G956"/>
<evidence type="ECO:0000256" key="1">
    <source>
        <dbReference type="SAM" id="MobiDB-lite"/>
    </source>
</evidence>
<feature type="compositionally biased region" description="Low complexity" evidence="1">
    <location>
        <begin position="74"/>
        <end position="86"/>
    </location>
</feature>
<organism evidence="2 3">
    <name type="scientific">Melipona bicolor</name>
    <dbReference type="NCBI Taxonomy" id="60889"/>
    <lineage>
        <taxon>Eukaryota</taxon>
        <taxon>Metazoa</taxon>
        <taxon>Ecdysozoa</taxon>
        <taxon>Arthropoda</taxon>
        <taxon>Hexapoda</taxon>
        <taxon>Insecta</taxon>
        <taxon>Pterygota</taxon>
        <taxon>Neoptera</taxon>
        <taxon>Endopterygota</taxon>
        <taxon>Hymenoptera</taxon>
        <taxon>Apocrita</taxon>
        <taxon>Aculeata</taxon>
        <taxon>Apoidea</taxon>
        <taxon>Anthophila</taxon>
        <taxon>Apidae</taxon>
        <taxon>Melipona</taxon>
    </lineage>
</organism>
<name>A0AA40G956_9HYME</name>
<comment type="caution">
    <text evidence="2">The sequence shown here is derived from an EMBL/GenBank/DDBJ whole genome shotgun (WGS) entry which is preliminary data.</text>
</comment>
<proteinExistence type="predicted"/>
<evidence type="ECO:0000313" key="3">
    <source>
        <dbReference type="Proteomes" id="UP001177670"/>
    </source>
</evidence>
<gene>
    <name evidence="2" type="ORF">K0M31_011236</name>
</gene>
<feature type="region of interest" description="Disordered" evidence="1">
    <location>
        <begin position="1"/>
        <end position="123"/>
    </location>
</feature>
<reference evidence="2" key="1">
    <citation type="submission" date="2021-10" db="EMBL/GenBank/DDBJ databases">
        <title>Melipona bicolor Genome sequencing and assembly.</title>
        <authorList>
            <person name="Araujo N.S."/>
            <person name="Arias M.C."/>
        </authorList>
    </citation>
    <scope>NUCLEOTIDE SEQUENCE</scope>
    <source>
        <strain evidence="2">USP_2M_L1-L4_2017</strain>
        <tissue evidence="2">Whole body</tissue>
    </source>
</reference>
<keyword evidence="3" id="KW-1185">Reference proteome</keyword>
<dbReference type="Proteomes" id="UP001177670">
    <property type="component" value="Unassembled WGS sequence"/>
</dbReference>